<dbReference type="InterPro" id="IPR011013">
    <property type="entry name" value="Gal_mutarotase_sf_dom"/>
</dbReference>
<gene>
    <name evidence="7" type="primary">galM</name>
    <name evidence="7" type="ORF">HMF8227_02578</name>
</gene>
<dbReference type="SUPFAM" id="SSF74650">
    <property type="entry name" value="Galactose mutarotase-like"/>
    <property type="match status" value="1"/>
</dbReference>
<proteinExistence type="inferred from homology"/>
<dbReference type="GO" id="GO:0006006">
    <property type="term" value="P:glucose metabolic process"/>
    <property type="evidence" value="ECO:0007669"/>
    <property type="project" value="TreeGrafter"/>
</dbReference>
<evidence type="ECO:0000256" key="1">
    <source>
        <dbReference type="ARBA" id="ARBA00006206"/>
    </source>
</evidence>
<reference evidence="7 8" key="1">
    <citation type="submission" date="2018-05" db="EMBL/GenBank/DDBJ databases">
        <title>Salinimonas sp. HMF8227 Genome sequencing and assembly.</title>
        <authorList>
            <person name="Kang H."/>
            <person name="Kang J."/>
            <person name="Cha I."/>
            <person name="Kim H."/>
            <person name="Joh K."/>
        </authorList>
    </citation>
    <scope>NUCLEOTIDE SEQUENCE [LARGE SCALE GENOMIC DNA]</scope>
    <source>
        <strain evidence="7 8">HMF8227</strain>
    </source>
</reference>
<evidence type="ECO:0000256" key="6">
    <source>
        <dbReference type="ARBA" id="ARBA00033373"/>
    </source>
</evidence>
<dbReference type="PROSITE" id="PS00545">
    <property type="entry name" value="ALDOSE_1_EPIMERASE"/>
    <property type="match status" value="1"/>
</dbReference>
<dbReference type="OrthoDB" id="9779408at2"/>
<dbReference type="Pfam" id="PF01263">
    <property type="entry name" value="Aldose_epim"/>
    <property type="match status" value="1"/>
</dbReference>
<dbReference type="PANTHER" id="PTHR10091:SF0">
    <property type="entry name" value="GALACTOSE MUTAROTASE"/>
    <property type="match status" value="1"/>
</dbReference>
<dbReference type="InterPro" id="IPR018052">
    <property type="entry name" value="Ald1_epimerase_CS"/>
</dbReference>
<keyword evidence="3 7" id="KW-0413">Isomerase</keyword>
<dbReference type="PANTHER" id="PTHR10091">
    <property type="entry name" value="ALDOSE-1-EPIMERASE"/>
    <property type="match status" value="1"/>
</dbReference>
<keyword evidence="8" id="KW-1185">Reference proteome</keyword>
<keyword evidence="4" id="KW-0119">Carbohydrate metabolism</keyword>
<evidence type="ECO:0000313" key="8">
    <source>
        <dbReference type="Proteomes" id="UP000245728"/>
    </source>
</evidence>
<dbReference type="Gene3D" id="2.70.98.10">
    <property type="match status" value="1"/>
</dbReference>
<dbReference type="GO" id="GO:0030246">
    <property type="term" value="F:carbohydrate binding"/>
    <property type="evidence" value="ECO:0007669"/>
    <property type="project" value="InterPro"/>
</dbReference>
<dbReference type="CDD" id="cd09019">
    <property type="entry name" value="galactose_mutarotase_like"/>
    <property type="match status" value="1"/>
</dbReference>
<dbReference type="InterPro" id="IPR008183">
    <property type="entry name" value="Aldose_1/G6P_1-epimerase"/>
</dbReference>
<accession>A0A2S2E710</accession>
<dbReference type="Proteomes" id="UP000245728">
    <property type="component" value="Chromosome"/>
</dbReference>
<dbReference type="AlphaFoldDB" id="A0A2S2E710"/>
<sequence>MKCDELINPHGMRVTLCPYGARITGISVPFARDNRQMVLGYPEAEAYEDDVYYMGATVGRVANRIRNGRFELNGRTHKLSVNEGNHCLHGGTHGISQRNWQRGEATTSEVNYHYTSPAGEGGFPGCAHIQVKYQLTQNNALIVTLMARVSEACPVSLTNHSYFNLGCESVRQLSLRVAGNEYLVVDKDNVANGKTDCLSNLGQVHSVNATQLALVNEGNGLDHCILLPQEDSTEWLPWAATLEAATNGVAMHVYTDQPALQVYSSAGLGHPFTPFSAVCLEAQGINNSINLSGFCSTIVQPDRPYKRQIAFAFNHCR</sequence>
<dbReference type="KEGG" id="salh:HMF8227_02578"/>
<evidence type="ECO:0000256" key="5">
    <source>
        <dbReference type="ARBA" id="ARBA00032300"/>
    </source>
</evidence>
<name>A0A2S2E710_9ALTE</name>
<dbReference type="InterPro" id="IPR014718">
    <property type="entry name" value="GH-type_carb-bd"/>
</dbReference>
<evidence type="ECO:0000256" key="4">
    <source>
        <dbReference type="ARBA" id="ARBA00023277"/>
    </source>
</evidence>
<dbReference type="GO" id="GO:0033499">
    <property type="term" value="P:galactose catabolic process via UDP-galactose, Leloir pathway"/>
    <property type="evidence" value="ECO:0007669"/>
    <property type="project" value="TreeGrafter"/>
</dbReference>
<evidence type="ECO:0000256" key="2">
    <source>
        <dbReference type="ARBA" id="ARBA00014165"/>
    </source>
</evidence>
<organism evidence="7 8">
    <name type="scientific">Saliniradius amylolyticus</name>
    <dbReference type="NCBI Taxonomy" id="2183582"/>
    <lineage>
        <taxon>Bacteria</taxon>
        <taxon>Pseudomonadati</taxon>
        <taxon>Pseudomonadota</taxon>
        <taxon>Gammaproteobacteria</taxon>
        <taxon>Alteromonadales</taxon>
        <taxon>Alteromonadaceae</taxon>
        <taxon>Saliniradius</taxon>
    </lineage>
</organism>
<evidence type="ECO:0000256" key="3">
    <source>
        <dbReference type="ARBA" id="ARBA00023235"/>
    </source>
</evidence>
<protein>
    <recommendedName>
        <fullName evidence="2">Aldose 1-epimerase</fullName>
    </recommendedName>
    <alternativeName>
        <fullName evidence="6">Galactose mutarotase</fullName>
    </alternativeName>
    <alternativeName>
        <fullName evidence="5">Type-1 mutarotase</fullName>
    </alternativeName>
</protein>
<dbReference type="GO" id="GO:0004034">
    <property type="term" value="F:aldose 1-epimerase activity"/>
    <property type="evidence" value="ECO:0007669"/>
    <property type="project" value="TreeGrafter"/>
</dbReference>
<dbReference type="EMBL" id="CP029347">
    <property type="protein sequence ID" value="AWL13030.1"/>
    <property type="molecule type" value="Genomic_DNA"/>
</dbReference>
<comment type="similarity">
    <text evidence="1">Belongs to the aldose epimerase family.</text>
</comment>
<evidence type="ECO:0000313" key="7">
    <source>
        <dbReference type="EMBL" id="AWL13030.1"/>
    </source>
</evidence>
<dbReference type="InterPro" id="IPR047215">
    <property type="entry name" value="Galactose_mutarotase-like"/>
</dbReference>